<organism evidence="1 2">
    <name type="scientific">Streptomonospora litoralis</name>
    <dbReference type="NCBI Taxonomy" id="2498135"/>
    <lineage>
        <taxon>Bacteria</taxon>
        <taxon>Bacillati</taxon>
        <taxon>Actinomycetota</taxon>
        <taxon>Actinomycetes</taxon>
        <taxon>Streptosporangiales</taxon>
        <taxon>Nocardiopsidaceae</taxon>
        <taxon>Streptomonospora</taxon>
    </lineage>
</organism>
<protein>
    <submittedName>
        <fullName evidence="1">Lycopene cyclase protein</fullName>
    </submittedName>
</protein>
<accession>A0A4P6PZ19</accession>
<dbReference type="Gene3D" id="3.50.50.60">
    <property type="entry name" value="FAD/NAD(P)-binding domain"/>
    <property type="match status" value="1"/>
</dbReference>
<dbReference type="AlphaFoldDB" id="A0A4P6PZ19"/>
<sequence>MAPLSWLRGTALPAHAMLSPMRRFDIAVVGGGAAGLSLTHRLAAANRSGGPRLSVALVDAPPGPLRPPERTWCYWERGAGRWDALLAASWDRLRVLGADGAEHGSSAAPFRYKMLRSADFEEHVRAATADGVVGYGARVEEIADGDDRAAVRGVDAGGEAVEIGARWVFDSRPRPLPPARTALLQHFRGWFLRTPRDAFDPAGAVLMDLRTPQPPGGVSFGYILPLSARTALVEYTEFTREALDEAAYEAALHDYTGRLLGLADFEVTAAEQGAIPMTDARISTRAGRRVFRIGAAGGATRPSTGYTFAGIQRQTAAVAAALARGRTPVPPVPHRRRHLAMDAVLLRALDSGRVDGSAFFTRLFARNALPDVLEFLDGPSSLRRELALGATTPVLPMSATAAECAVGALLAAPAGR</sequence>
<dbReference type="InterPro" id="IPR036188">
    <property type="entry name" value="FAD/NAD-bd_sf"/>
</dbReference>
<name>A0A4P6PZ19_9ACTN</name>
<dbReference type="EMBL" id="CP036455">
    <property type="protein sequence ID" value="QBI53498.1"/>
    <property type="molecule type" value="Genomic_DNA"/>
</dbReference>
<dbReference type="SUPFAM" id="SSF51905">
    <property type="entry name" value="FAD/NAD(P)-binding domain"/>
    <property type="match status" value="1"/>
</dbReference>
<keyword evidence="2" id="KW-1185">Reference proteome</keyword>
<dbReference type="Pfam" id="PF05834">
    <property type="entry name" value="Lycopene_cycl"/>
    <property type="match status" value="1"/>
</dbReference>
<evidence type="ECO:0000313" key="2">
    <source>
        <dbReference type="Proteomes" id="UP000292235"/>
    </source>
</evidence>
<dbReference type="Proteomes" id="UP000292235">
    <property type="component" value="Chromosome"/>
</dbReference>
<dbReference type="KEGG" id="strr:EKD16_08520"/>
<reference evidence="1 2" key="1">
    <citation type="submission" date="2019-02" db="EMBL/GenBank/DDBJ databases">
        <authorList>
            <person name="Khodamoradi S."/>
            <person name="Hahnke R.L."/>
            <person name="Kaempfer P."/>
            <person name="Schumann P."/>
            <person name="Rohde M."/>
            <person name="Steinert M."/>
            <person name="Luzhetskyy A."/>
            <person name="Wink J."/>
            <person name="Ruckert C."/>
        </authorList>
    </citation>
    <scope>NUCLEOTIDE SEQUENCE [LARGE SCALE GENOMIC DNA]</scope>
    <source>
        <strain evidence="1 2">M2</strain>
    </source>
</reference>
<proteinExistence type="predicted"/>
<evidence type="ECO:0000313" key="1">
    <source>
        <dbReference type="EMBL" id="QBI53498.1"/>
    </source>
</evidence>
<gene>
    <name evidence="1" type="ORF">EKD16_08520</name>
</gene>